<accession>K1XZ06</accession>
<keyword evidence="5" id="KW-0472">Membrane</keyword>
<proteinExistence type="predicted"/>
<evidence type="ECO:0000256" key="3">
    <source>
        <dbReference type="ARBA" id="ARBA00022692"/>
    </source>
</evidence>
<gene>
    <name evidence="7" type="ORF">ACD_78C00133G0001</name>
</gene>
<evidence type="ECO:0000256" key="5">
    <source>
        <dbReference type="ARBA" id="ARBA00023136"/>
    </source>
</evidence>
<dbReference type="InterPro" id="IPR018076">
    <property type="entry name" value="T2SS_GspF_dom"/>
</dbReference>
<reference evidence="7" key="1">
    <citation type="journal article" date="2012" name="Science">
        <title>Fermentation, hydrogen, and sulfur metabolism in multiple uncultivated bacterial phyla.</title>
        <authorList>
            <person name="Wrighton K.C."/>
            <person name="Thomas B.C."/>
            <person name="Sharon I."/>
            <person name="Miller C.S."/>
            <person name="Castelle C.J."/>
            <person name="VerBerkmoes N.C."/>
            <person name="Wilkins M.J."/>
            <person name="Hettich R.L."/>
            <person name="Lipton M.S."/>
            <person name="Williams K.H."/>
            <person name="Long P.E."/>
            <person name="Banfield J.F."/>
        </authorList>
    </citation>
    <scope>NUCLEOTIDE SEQUENCE [LARGE SCALE GENOMIC DNA]</scope>
</reference>
<keyword evidence="2" id="KW-1003">Cell membrane</keyword>
<evidence type="ECO:0000259" key="6">
    <source>
        <dbReference type="Pfam" id="PF00482"/>
    </source>
</evidence>
<feature type="domain" description="Type II secretion system protein GspF" evidence="6">
    <location>
        <begin position="29"/>
        <end position="104"/>
    </location>
</feature>
<comment type="caution">
    <text evidence="7">The sequence shown here is derived from an EMBL/GenBank/DDBJ whole genome shotgun (WGS) entry which is preliminary data.</text>
</comment>
<protein>
    <recommendedName>
        <fullName evidence="6">Type II secretion system protein GspF domain-containing protein</fullName>
    </recommendedName>
</protein>
<dbReference type="EMBL" id="AMFJ01034133">
    <property type="protein sequence ID" value="EKD30166.1"/>
    <property type="molecule type" value="Genomic_DNA"/>
</dbReference>
<dbReference type="GO" id="GO:0005886">
    <property type="term" value="C:plasma membrane"/>
    <property type="evidence" value="ECO:0007669"/>
    <property type="project" value="UniProtKB-SubCell"/>
</dbReference>
<sequence length="107" mass="12476">MKTNSTAVIQEVREVRFWHRISIKEKALFYEHLANMVDGWVPVIASLYSFLDKNRNIKMEVEIMNLLVFVESWDSFSIAMKKLPNIFDKREVAIIEAGEQSGTMQHS</sequence>
<dbReference type="InterPro" id="IPR042094">
    <property type="entry name" value="T2SS_GspF_sf"/>
</dbReference>
<evidence type="ECO:0000256" key="4">
    <source>
        <dbReference type="ARBA" id="ARBA00022989"/>
    </source>
</evidence>
<comment type="subcellular location">
    <subcellularLocation>
        <location evidence="1">Cell membrane</location>
        <topology evidence="1">Multi-pass membrane protein</topology>
    </subcellularLocation>
</comment>
<dbReference type="Gene3D" id="1.20.81.30">
    <property type="entry name" value="Type II secretion system (T2SS), domain F"/>
    <property type="match status" value="1"/>
</dbReference>
<dbReference type="AlphaFoldDB" id="K1XZ06"/>
<evidence type="ECO:0000313" key="7">
    <source>
        <dbReference type="EMBL" id="EKD30166.1"/>
    </source>
</evidence>
<dbReference type="Pfam" id="PF00482">
    <property type="entry name" value="T2SSF"/>
    <property type="match status" value="1"/>
</dbReference>
<organism evidence="7">
    <name type="scientific">uncultured bacterium</name>
    <name type="common">gcode 4</name>
    <dbReference type="NCBI Taxonomy" id="1234023"/>
    <lineage>
        <taxon>Bacteria</taxon>
        <taxon>environmental samples</taxon>
    </lineage>
</organism>
<name>K1XZ06_9BACT</name>
<keyword evidence="3" id="KW-0812">Transmembrane</keyword>
<evidence type="ECO:0000256" key="2">
    <source>
        <dbReference type="ARBA" id="ARBA00022475"/>
    </source>
</evidence>
<evidence type="ECO:0000256" key="1">
    <source>
        <dbReference type="ARBA" id="ARBA00004651"/>
    </source>
</evidence>
<keyword evidence="4" id="KW-1133">Transmembrane helix</keyword>
<feature type="non-terminal residue" evidence="7">
    <location>
        <position position="107"/>
    </location>
</feature>